<keyword evidence="1" id="KW-1133">Transmembrane helix</keyword>
<dbReference type="EnsemblBacteria" id="ABB63616">
    <property type="protein sequence ID" value="ABB63616"/>
    <property type="gene ID" value="SDY_3648"/>
</dbReference>
<proteinExistence type="predicted"/>
<protein>
    <submittedName>
        <fullName evidence="2">Uncharacterized protein</fullName>
    </submittedName>
</protein>
<sequence>MLVGIRTGLFMVDPLEYHFLHRASENCVAGKYPQFLSACCLATPEFFAILASAVDGFPWTDFIGPISAQLGFALGYYCQWRSKNRCQIRKWSEWGTCLSFVTLGMMAWALR</sequence>
<keyword evidence="1" id="KW-0812">Transmembrane</keyword>
<evidence type="ECO:0000313" key="3">
    <source>
        <dbReference type="Proteomes" id="UP000002716"/>
    </source>
</evidence>
<keyword evidence="3" id="KW-1185">Reference proteome</keyword>
<dbReference type="EMBL" id="CP000034">
    <property type="protein sequence ID" value="ABB63616.1"/>
    <property type="molecule type" value="Genomic_DNA"/>
</dbReference>
<gene>
    <name evidence="2" type="ordered locus">SDY_3648</name>
</gene>
<evidence type="ECO:0000313" key="2">
    <source>
        <dbReference type="EMBL" id="ABB63616.1"/>
    </source>
</evidence>
<dbReference type="HOGENOM" id="CLU_176137_0_0_6"/>
<organism evidence="2 3">
    <name type="scientific">Shigella dysenteriae serotype 1 (strain Sd197)</name>
    <dbReference type="NCBI Taxonomy" id="300267"/>
    <lineage>
        <taxon>Bacteria</taxon>
        <taxon>Pseudomonadati</taxon>
        <taxon>Pseudomonadota</taxon>
        <taxon>Gammaproteobacteria</taxon>
        <taxon>Enterobacterales</taxon>
        <taxon>Enterobacteriaceae</taxon>
        <taxon>Shigella</taxon>
    </lineage>
</organism>
<feature type="transmembrane region" description="Helical" evidence="1">
    <location>
        <begin position="91"/>
        <end position="110"/>
    </location>
</feature>
<dbReference type="Proteomes" id="UP000002716">
    <property type="component" value="Chromosome"/>
</dbReference>
<evidence type="ECO:0000256" key="1">
    <source>
        <dbReference type="SAM" id="Phobius"/>
    </source>
</evidence>
<name>Q32AN9_SHIDS</name>
<dbReference type="AlphaFoldDB" id="Q32AN9"/>
<dbReference type="KEGG" id="sdy:SDY_3648"/>
<reference evidence="2 3" key="1">
    <citation type="journal article" date="2005" name="Nucleic Acids Res.">
        <title>Genome dynamics and diversity of Shigella species, the etiologic agents of bacillary dysentery.</title>
        <authorList>
            <person name="Yang F."/>
            <person name="Yang J."/>
            <person name="Zhang X."/>
            <person name="Chen L."/>
            <person name="Jiang Y."/>
            <person name="Yan Y."/>
            <person name="Tang X."/>
            <person name="Wang J."/>
            <person name="Xiong Z."/>
            <person name="Dong J."/>
            <person name="Xue Y."/>
            <person name="Zhu Y."/>
            <person name="Xu X."/>
            <person name="Sun L."/>
            <person name="Chen S."/>
            <person name="Nie H."/>
            <person name="Peng J."/>
            <person name="Xu J."/>
            <person name="Wang Y."/>
            <person name="Yuan Z."/>
            <person name="Wen Y."/>
            <person name="Yao Z."/>
            <person name="Shen Y."/>
            <person name="Qiang B."/>
            <person name="Hou Y."/>
            <person name="Yu J."/>
            <person name="Jin Q."/>
        </authorList>
    </citation>
    <scope>NUCLEOTIDE SEQUENCE [LARGE SCALE GENOMIC DNA]</scope>
    <source>
        <strain evidence="2 3">Sd197</strain>
    </source>
</reference>
<keyword evidence="1" id="KW-0472">Membrane</keyword>
<accession>Q32AN9</accession>